<dbReference type="PROSITE" id="PS50850">
    <property type="entry name" value="MFS"/>
    <property type="match status" value="1"/>
</dbReference>
<gene>
    <name evidence="7" type="ORF">ACFFFR_04580</name>
</gene>
<dbReference type="PANTHER" id="PTHR42718">
    <property type="entry name" value="MAJOR FACILITATOR SUPERFAMILY MULTIDRUG TRANSPORTER MFSC"/>
    <property type="match status" value="1"/>
</dbReference>
<dbReference type="InterPro" id="IPR011701">
    <property type="entry name" value="MFS"/>
</dbReference>
<organism evidence="7 8">
    <name type="scientific">Micrococcoides hystricis</name>
    <dbReference type="NCBI Taxonomy" id="1572761"/>
    <lineage>
        <taxon>Bacteria</taxon>
        <taxon>Bacillati</taxon>
        <taxon>Actinomycetota</taxon>
        <taxon>Actinomycetes</taxon>
        <taxon>Micrococcales</taxon>
        <taxon>Micrococcaceae</taxon>
        <taxon>Micrococcoides</taxon>
    </lineage>
</organism>
<keyword evidence="8" id="KW-1185">Reference proteome</keyword>
<keyword evidence="3 5" id="KW-1133">Transmembrane helix</keyword>
<feature type="transmembrane region" description="Helical" evidence="5">
    <location>
        <begin position="174"/>
        <end position="194"/>
    </location>
</feature>
<feature type="transmembrane region" description="Helical" evidence="5">
    <location>
        <begin position="375"/>
        <end position="394"/>
    </location>
</feature>
<feature type="transmembrane region" description="Helical" evidence="5">
    <location>
        <begin position="140"/>
        <end position="162"/>
    </location>
</feature>
<evidence type="ECO:0000313" key="7">
    <source>
        <dbReference type="EMBL" id="MFC0581659.1"/>
    </source>
</evidence>
<evidence type="ECO:0000256" key="5">
    <source>
        <dbReference type="SAM" id="Phobius"/>
    </source>
</evidence>
<feature type="transmembrane region" description="Helical" evidence="5">
    <location>
        <begin position="234"/>
        <end position="252"/>
    </location>
</feature>
<dbReference type="Gene3D" id="1.20.1250.20">
    <property type="entry name" value="MFS general substrate transporter like domains"/>
    <property type="match status" value="1"/>
</dbReference>
<dbReference type="EMBL" id="JBHLUB010000022">
    <property type="protein sequence ID" value="MFC0581659.1"/>
    <property type="molecule type" value="Genomic_DNA"/>
</dbReference>
<dbReference type="InterPro" id="IPR020846">
    <property type="entry name" value="MFS_dom"/>
</dbReference>
<evidence type="ECO:0000256" key="1">
    <source>
        <dbReference type="ARBA" id="ARBA00004651"/>
    </source>
</evidence>
<feature type="domain" description="Major facilitator superfamily (MFS) profile" evidence="6">
    <location>
        <begin position="16"/>
        <end position="476"/>
    </location>
</feature>
<dbReference type="RefSeq" id="WP_377458347.1">
    <property type="nucleotide sequence ID" value="NZ_JBHLUB010000022.1"/>
</dbReference>
<evidence type="ECO:0000256" key="4">
    <source>
        <dbReference type="ARBA" id="ARBA00023136"/>
    </source>
</evidence>
<proteinExistence type="predicted"/>
<evidence type="ECO:0000256" key="2">
    <source>
        <dbReference type="ARBA" id="ARBA00022692"/>
    </source>
</evidence>
<keyword evidence="4 5" id="KW-0472">Membrane</keyword>
<comment type="caution">
    <text evidence="7">The sequence shown here is derived from an EMBL/GenBank/DDBJ whole genome shotgun (WGS) entry which is preliminary data.</text>
</comment>
<protein>
    <submittedName>
        <fullName evidence="7">MFS transporter</fullName>
    </submittedName>
</protein>
<feature type="transmembrane region" description="Helical" evidence="5">
    <location>
        <begin position="423"/>
        <end position="443"/>
    </location>
</feature>
<dbReference type="SUPFAM" id="SSF103473">
    <property type="entry name" value="MFS general substrate transporter"/>
    <property type="match status" value="2"/>
</dbReference>
<feature type="transmembrane region" description="Helical" evidence="5">
    <location>
        <begin position="313"/>
        <end position="336"/>
    </location>
</feature>
<reference evidence="7 8" key="1">
    <citation type="submission" date="2024-09" db="EMBL/GenBank/DDBJ databases">
        <authorList>
            <person name="Sun Q."/>
            <person name="Mori K."/>
        </authorList>
    </citation>
    <scope>NUCLEOTIDE SEQUENCE [LARGE SCALE GENOMIC DNA]</scope>
    <source>
        <strain evidence="7 8">NCAIM B.02604</strain>
    </source>
</reference>
<name>A0ABV6P965_9MICC</name>
<dbReference type="Proteomes" id="UP001589862">
    <property type="component" value="Unassembled WGS sequence"/>
</dbReference>
<comment type="subcellular location">
    <subcellularLocation>
        <location evidence="1">Cell membrane</location>
        <topology evidence="1">Multi-pass membrane protein</topology>
    </subcellularLocation>
</comment>
<evidence type="ECO:0000256" key="3">
    <source>
        <dbReference type="ARBA" id="ARBA00022989"/>
    </source>
</evidence>
<feature type="transmembrane region" description="Helical" evidence="5">
    <location>
        <begin position="209"/>
        <end position="228"/>
    </location>
</feature>
<dbReference type="InterPro" id="IPR036259">
    <property type="entry name" value="MFS_trans_sf"/>
</dbReference>
<accession>A0ABV6P965</accession>
<evidence type="ECO:0000259" key="6">
    <source>
        <dbReference type="PROSITE" id="PS50850"/>
    </source>
</evidence>
<feature type="transmembrane region" description="Helical" evidence="5">
    <location>
        <begin position="50"/>
        <end position="70"/>
    </location>
</feature>
<dbReference type="CDD" id="cd17321">
    <property type="entry name" value="MFS_MMR_MDR_like"/>
    <property type="match status" value="1"/>
</dbReference>
<keyword evidence="2 5" id="KW-0812">Transmembrane</keyword>
<dbReference type="PRINTS" id="PR01036">
    <property type="entry name" value="TCRTETB"/>
</dbReference>
<sequence length="496" mass="52184">MSSPSPTADRPSQAKILTVLFVPLFMALLSVSIVNVALPSIDNALEAGQGALQWVLSGYALAFGVVLVGAGRAGDLWGRSKLFNAGLAIFVIGALFSGLANSIELLNVARMLTGIGAGMLNPQIIGMIQQEFDGEARAKAYGIFGAVIGLAVSVGPVIGGLIIDGTGPDLGWRLTFWINSIVGALGLFLAFLWLPKEEPTKITGGFKKLDPLGAVLLALTVIGILLPASSQDPLLWLGALAAVIFLLLWIWWENRLTKFKASPHNTHHEPMVDMRLFKIPAYTIGTANVSLFLGGMTSIWAVLAIFAQQGLGQSALVAGLLGLPSAVMVVISSPFLGKYVYSHGKKIVLWGVIISLVSLLVSALIAPSITAGQNSVWWLAVTTAPIGVGQAMVLNTSQTLLMAEVPVQLAGAAGGFSQTMQRVFTSLGLMFITGLFFAIATGQGDWGRAVTMAFFATIGFWVVTAILAGYDLWKRPPTPLPDAAAPAEPQSPSPKL</sequence>
<feature type="transmembrane region" description="Helical" evidence="5">
    <location>
        <begin position="449"/>
        <end position="470"/>
    </location>
</feature>
<feature type="transmembrane region" description="Helical" evidence="5">
    <location>
        <begin position="348"/>
        <end position="369"/>
    </location>
</feature>
<dbReference type="Gene3D" id="1.20.1720.10">
    <property type="entry name" value="Multidrug resistance protein D"/>
    <property type="match status" value="1"/>
</dbReference>
<feature type="transmembrane region" description="Helical" evidence="5">
    <location>
        <begin position="281"/>
        <end position="307"/>
    </location>
</feature>
<feature type="transmembrane region" description="Helical" evidence="5">
    <location>
        <begin position="16"/>
        <end position="38"/>
    </location>
</feature>
<evidence type="ECO:0000313" key="8">
    <source>
        <dbReference type="Proteomes" id="UP001589862"/>
    </source>
</evidence>
<dbReference type="PANTHER" id="PTHR42718:SF39">
    <property type="entry name" value="ACTINORHODIN TRANSPORTER-RELATED"/>
    <property type="match status" value="1"/>
</dbReference>
<feature type="transmembrane region" description="Helical" evidence="5">
    <location>
        <begin position="82"/>
        <end position="103"/>
    </location>
</feature>
<dbReference type="Pfam" id="PF07690">
    <property type="entry name" value="MFS_1"/>
    <property type="match status" value="2"/>
</dbReference>